<keyword evidence="4" id="KW-0297">G-protein coupled receptor</keyword>
<evidence type="ECO:0000259" key="11">
    <source>
        <dbReference type="Pfam" id="PF01094"/>
    </source>
</evidence>
<dbReference type="PANTHER" id="PTHR10519:SF20">
    <property type="entry name" value="G-PROTEIN COUPLED RECEPTOR 156-RELATED"/>
    <property type="match status" value="1"/>
</dbReference>
<keyword evidence="8" id="KW-0807">Transducer</keyword>
<keyword evidence="5 9" id="KW-0472">Membrane</keyword>
<organism evidence="12 13">
    <name type="scientific">Linnemannia exigua</name>
    <dbReference type="NCBI Taxonomy" id="604196"/>
    <lineage>
        <taxon>Eukaryota</taxon>
        <taxon>Fungi</taxon>
        <taxon>Fungi incertae sedis</taxon>
        <taxon>Mucoromycota</taxon>
        <taxon>Mortierellomycotina</taxon>
        <taxon>Mortierellomycetes</taxon>
        <taxon>Mortierellales</taxon>
        <taxon>Mortierellaceae</taxon>
        <taxon>Linnemannia</taxon>
    </lineage>
</organism>
<evidence type="ECO:0000256" key="7">
    <source>
        <dbReference type="ARBA" id="ARBA00023180"/>
    </source>
</evidence>
<keyword evidence="2 9" id="KW-0812">Transmembrane</keyword>
<feature type="transmembrane region" description="Helical" evidence="9">
    <location>
        <begin position="489"/>
        <end position="508"/>
    </location>
</feature>
<reference evidence="12" key="1">
    <citation type="journal article" date="2020" name="Fungal Divers.">
        <title>Resolving the Mortierellaceae phylogeny through synthesis of multi-gene phylogenetics and phylogenomics.</title>
        <authorList>
            <person name="Vandepol N."/>
            <person name="Liber J."/>
            <person name="Desiro A."/>
            <person name="Na H."/>
            <person name="Kennedy M."/>
            <person name="Barry K."/>
            <person name="Grigoriev I.V."/>
            <person name="Miller A.N."/>
            <person name="O'Donnell K."/>
            <person name="Stajich J.E."/>
            <person name="Bonito G."/>
        </authorList>
    </citation>
    <scope>NUCLEOTIDE SEQUENCE</scope>
    <source>
        <strain evidence="12">NRRL 28262</strain>
    </source>
</reference>
<evidence type="ECO:0008006" key="14">
    <source>
        <dbReference type="Google" id="ProtNLM"/>
    </source>
</evidence>
<comment type="caution">
    <text evidence="12">The sequence shown here is derived from an EMBL/GenBank/DDBJ whole genome shotgun (WGS) entry which is preliminary data.</text>
</comment>
<keyword evidence="7" id="KW-0325">Glycoprotein</keyword>
<dbReference type="Proteomes" id="UP001194580">
    <property type="component" value="Unassembled WGS sequence"/>
</dbReference>
<dbReference type="AlphaFoldDB" id="A0AAD4D764"/>
<gene>
    <name evidence="12" type="ORF">BGZ95_001630</name>
</gene>
<dbReference type="EMBL" id="JAAAIL010001334">
    <property type="protein sequence ID" value="KAG0270591.1"/>
    <property type="molecule type" value="Genomic_DNA"/>
</dbReference>
<keyword evidence="3 9" id="KW-1133">Transmembrane helix</keyword>
<evidence type="ECO:0000256" key="4">
    <source>
        <dbReference type="ARBA" id="ARBA00023040"/>
    </source>
</evidence>
<evidence type="ECO:0000256" key="8">
    <source>
        <dbReference type="ARBA" id="ARBA00023224"/>
    </source>
</evidence>
<evidence type="ECO:0000259" key="10">
    <source>
        <dbReference type="Pfam" id="PF00003"/>
    </source>
</evidence>
<dbReference type="SUPFAM" id="SSF53822">
    <property type="entry name" value="Periplasmic binding protein-like I"/>
    <property type="match status" value="1"/>
</dbReference>
<dbReference type="Pfam" id="PF01094">
    <property type="entry name" value="ANF_receptor"/>
    <property type="match status" value="1"/>
</dbReference>
<evidence type="ECO:0000256" key="3">
    <source>
        <dbReference type="ARBA" id="ARBA00022989"/>
    </source>
</evidence>
<dbReference type="Pfam" id="PF00003">
    <property type="entry name" value="7tm_3"/>
    <property type="match status" value="1"/>
</dbReference>
<dbReference type="GO" id="GO:0004965">
    <property type="term" value="F:G protein-coupled GABA receptor activity"/>
    <property type="evidence" value="ECO:0007669"/>
    <property type="project" value="InterPro"/>
</dbReference>
<comment type="subcellular location">
    <subcellularLocation>
        <location evidence="1">Membrane</location>
        <topology evidence="1">Multi-pass membrane protein</topology>
    </subcellularLocation>
</comment>
<keyword evidence="13" id="KW-1185">Reference proteome</keyword>
<evidence type="ECO:0000256" key="9">
    <source>
        <dbReference type="SAM" id="Phobius"/>
    </source>
</evidence>
<keyword evidence="6" id="KW-0675">Receptor</keyword>
<evidence type="ECO:0000313" key="12">
    <source>
        <dbReference type="EMBL" id="KAG0270591.1"/>
    </source>
</evidence>
<feature type="domain" description="G-protein coupled receptors family 3 profile" evidence="10">
    <location>
        <begin position="397"/>
        <end position="525"/>
    </location>
</feature>
<feature type="transmembrane region" description="Helical" evidence="9">
    <location>
        <begin position="401"/>
        <end position="419"/>
    </location>
</feature>
<dbReference type="InterPro" id="IPR028082">
    <property type="entry name" value="Peripla_BP_I"/>
</dbReference>
<feature type="domain" description="Receptor ligand binding region" evidence="11">
    <location>
        <begin position="87"/>
        <end position="222"/>
    </location>
</feature>
<evidence type="ECO:0000256" key="6">
    <source>
        <dbReference type="ARBA" id="ARBA00023170"/>
    </source>
</evidence>
<evidence type="ECO:0000256" key="1">
    <source>
        <dbReference type="ARBA" id="ARBA00004141"/>
    </source>
</evidence>
<evidence type="ECO:0000256" key="5">
    <source>
        <dbReference type="ARBA" id="ARBA00023136"/>
    </source>
</evidence>
<feature type="transmembrane region" description="Helical" evidence="9">
    <location>
        <begin position="440"/>
        <end position="462"/>
    </location>
</feature>
<evidence type="ECO:0000256" key="2">
    <source>
        <dbReference type="ARBA" id="ARBA00022692"/>
    </source>
</evidence>
<accession>A0AAD4D764</accession>
<dbReference type="InterPro" id="IPR017978">
    <property type="entry name" value="GPCR_3_C"/>
</dbReference>
<dbReference type="PANTHER" id="PTHR10519">
    <property type="entry name" value="GABA-B RECEPTOR"/>
    <property type="match status" value="1"/>
</dbReference>
<evidence type="ECO:0000313" key="13">
    <source>
        <dbReference type="Proteomes" id="UP001194580"/>
    </source>
</evidence>
<proteinExistence type="predicted"/>
<dbReference type="Gene3D" id="3.40.50.2300">
    <property type="match status" value="1"/>
</dbReference>
<dbReference type="InterPro" id="IPR002455">
    <property type="entry name" value="GPCR3_GABA-B"/>
</dbReference>
<sequence>MFQQNENTKDQLQERPVPIYNHPRFSALLSPGAAITTPRPAKKPSLLTDFEYETMWDPQPDTLRLGVLLPLNAIDHYLEASTIRKTLSAIRMAVDDINRLGIIPGGNVTLVLRDSQNPDLFTPSGGAAAISGAGSLISAKVSGVIGDIRSDLTQYEALMTSSVKISQCSFASINTILSDYTMYPWFFRTIPTTIVILDAALKTILELGWRRITLIYDVDIIGLAEQPEDPTFQFIKDTIDETQSRIQLLISVGRMQTRILREMSYPGAGDPVLNRNEALAYSCAMMIANVYADLIKQTIGEHATLNDPYLREVLDGDHTDDVHVATFYREKPYVGPSGKILLDEMGDRQNGAYQAFSLQDGTSVPFALIFGSNYTKLKPAPFKSNHKRLPLDTPPGATRTFIIPIGITLLAGSLTFKNYMIYRIFNSITVTNRIFHTGRLLKFLVVAVILTAISPIVEVLFYPPIPNTINASHEQWIRCRDPNGRHWRFLAAAVVPIFLVVFGVFLAFKTRNVMFLWNEAREISLVI</sequence>
<name>A0AAD4D764_9FUNG</name>
<dbReference type="InterPro" id="IPR001828">
    <property type="entry name" value="ANF_lig-bd_rcpt"/>
</dbReference>
<dbReference type="GO" id="GO:0038039">
    <property type="term" value="C:G protein-coupled receptor heterodimeric complex"/>
    <property type="evidence" value="ECO:0007669"/>
    <property type="project" value="TreeGrafter"/>
</dbReference>
<protein>
    <recommendedName>
        <fullName evidence="14">Receptor ligand binding region domain-containing protein</fullName>
    </recommendedName>
</protein>